<sequence length="307" mass="33779">MTILVAGATGLAGSGILRGFERAGKTAVGISSKDVNLLDRKKTFEFIQELKPTLIIDAAARVGGIGANDAFPVNFISENLQIQCNLMDAAHAAKVERFVFLGSSCIYPRDSAQPYKEEYFLTGLLEKSNSAYAVAKIAGIEMINSYRKQYGYKWISLMPTNLYGPNDNFDLASSHVLAAFIRKFVEAVDTGIGELTLWGSGSPRREFLHTDDLADAVVFCSENYDETLHLNIGTGIEISIKSLAELVARVAGYSGDIHWDATKPDGTPRKVMDISRVQKLGWSAQIGLEKGIAETIEWYRRERLGKR</sequence>
<feature type="domain" description="NAD-dependent epimerase/dehydratase" evidence="5">
    <location>
        <begin position="3"/>
        <end position="233"/>
    </location>
</feature>
<dbReference type="CDD" id="cd05239">
    <property type="entry name" value="GDP_FS_SDR_e"/>
    <property type="match status" value="1"/>
</dbReference>
<keyword evidence="3" id="KW-0560">Oxidoreductase</keyword>
<dbReference type="HAMAP" id="MF_00956">
    <property type="entry name" value="GDP_fucose_synth"/>
    <property type="match status" value="1"/>
</dbReference>
<dbReference type="InterPro" id="IPR028614">
    <property type="entry name" value="GDP_fucose/colitose_synth"/>
</dbReference>
<keyword evidence="2" id="KW-0521">NADP</keyword>
<dbReference type="GO" id="GO:0050577">
    <property type="term" value="F:GDP-L-fucose synthase activity"/>
    <property type="evidence" value="ECO:0007669"/>
    <property type="project" value="TreeGrafter"/>
</dbReference>
<dbReference type="Gene3D" id="3.40.50.720">
    <property type="entry name" value="NAD(P)-binding Rossmann-like Domain"/>
    <property type="match status" value="1"/>
</dbReference>
<evidence type="ECO:0000256" key="3">
    <source>
        <dbReference type="ARBA" id="ARBA00023002"/>
    </source>
</evidence>
<dbReference type="EMBL" id="CAEZYJ010000158">
    <property type="protein sequence ID" value="CAB4725829.1"/>
    <property type="molecule type" value="Genomic_DNA"/>
</dbReference>
<protein>
    <submittedName>
        <fullName evidence="7">Unannotated protein</fullName>
    </submittedName>
</protein>
<evidence type="ECO:0000313" key="6">
    <source>
        <dbReference type="EMBL" id="CAB4725829.1"/>
    </source>
</evidence>
<dbReference type="SUPFAM" id="SSF51735">
    <property type="entry name" value="NAD(P)-binding Rossmann-fold domains"/>
    <property type="match status" value="1"/>
</dbReference>
<dbReference type="Pfam" id="PF01370">
    <property type="entry name" value="Epimerase"/>
    <property type="match status" value="1"/>
</dbReference>
<evidence type="ECO:0000313" key="7">
    <source>
        <dbReference type="EMBL" id="CAB5037400.1"/>
    </source>
</evidence>
<dbReference type="InterPro" id="IPR036291">
    <property type="entry name" value="NAD(P)-bd_dom_sf"/>
</dbReference>
<dbReference type="GO" id="GO:0016853">
    <property type="term" value="F:isomerase activity"/>
    <property type="evidence" value="ECO:0007669"/>
    <property type="project" value="UniProtKB-KW"/>
</dbReference>
<dbReference type="PANTHER" id="PTHR43238:SF1">
    <property type="entry name" value="GDP-L-FUCOSE SYNTHASE"/>
    <property type="match status" value="1"/>
</dbReference>
<gene>
    <name evidence="6" type="ORF">UFOPK2659_00966</name>
    <name evidence="7" type="ORF">UFOPK4209_00584</name>
</gene>
<comment type="similarity">
    <text evidence="1">Belongs to the NAD(P)-dependent epimerase/dehydratase family. Fucose synthase subfamily.</text>
</comment>
<keyword evidence="4" id="KW-0413">Isomerase</keyword>
<evidence type="ECO:0000256" key="1">
    <source>
        <dbReference type="ARBA" id="ARBA00005959"/>
    </source>
</evidence>
<dbReference type="EMBL" id="CAFBPY010000074">
    <property type="protein sequence ID" value="CAB5037400.1"/>
    <property type="molecule type" value="Genomic_DNA"/>
</dbReference>
<dbReference type="PANTHER" id="PTHR43238">
    <property type="entry name" value="GDP-L-FUCOSE SYNTHASE"/>
    <property type="match status" value="1"/>
</dbReference>
<organism evidence="7">
    <name type="scientific">freshwater metagenome</name>
    <dbReference type="NCBI Taxonomy" id="449393"/>
    <lineage>
        <taxon>unclassified sequences</taxon>
        <taxon>metagenomes</taxon>
        <taxon>ecological metagenomes</taxon>
    </lineage>
</organism>
<accession>A0A6J7SAJ7</accession>
<evidence type="ECO:0000256" key="4">
    <source>
        <dbReference type="ARBA" id="ARBA00023235"/>
    </source>
</evidence>
<dbReference type="Gene3D" id="3.90.25.10">
    <property type="entry name" value="UDP-galactose 4-epimerase, domain 1"/>
    <property type="match status" value="1"/>
</dbReference>
<evidence type="ECO:0000256" key="2">
    <source>
        <dbReference type="ARBA" id="ARBA00022857"/>
    </source>
</evidence>
<dbReference type="InterPro" id="IPR001509">
    <property type="entry name" value="Epimerase_deHydtase"/>
</dbReference>
<proteinExistence type="inferred from homology"/>
<dbReference type="AlphaFoldDB" id="A0A6J7SAJ7"/>
<name>A0A6J7SAJ7_9ZZZZ</name>
<evidence type="ECO:0000259" key="5">
    <source>
        <dbReference type="Pfam" id="PF01370"/>
    </source>
</evidence>
<reference evidence="7" key="1">
    <citation type="submission" date="2020-05" db="EMBL/GenBank/DDBJ databases">
        <authorList>
            <person name="Chiriac C."/>
            <person name="Salcher M."/>
            <person name="Ghai R."/>
            <person name="Kavagutti S V."/>
        </authorList>
    </citation>
    <scope>NUCLEOTIDE SEQUENCE</scope>
</reference>